<reference evidence="1" key="1">
    <citation type="submission" date="2023-08" db="EMBL/GenBank/DDBJ databases">
        <title>A de novo genome assembly of Solanum verrucosum Schlechtendal, a Mexican diploid species geographically isolated from the other diploid A-genome species in potato relatives.</title>
        <authorList>
            <person name="Hosaka K."/>
        </authorList>
    </citation>
    <scope>NUCLEOTIDE SEQUENCE</scope>
    <source>
        <tissue evidence="1">Young leaves</tissue>
    </source>
</reference>
<name>A0AAF0R162_SOLVR</name>
<dbReference type="AlphaFoldDB" id="A0AAF0R162"/>
<dbReference type="EMBL" id="CP133617">
    <property type="protein sequence ID" value="WMV33391.1"/>
    <property type="molecule type" value="Genomic_DNA"/>
</dbReference>
<organism evidence="1 2">
    <name type="scientific">Solanum verrucosum</name>
    <dbReference type="NCBI Taxonomy" id="315347"/>
    <lineage>
        <taxon>Eukaryota</taxon>
        <taxon>Viridiplantae</taxon>
        <taxon>Streptophyta</taxon>
        <taxon>Embryophyta</taxon>
        <taxon>Tracheophyta</taxon>
        <taxon>Spermatophyta</taxon>
        <taxon>Magnoliopsida</taxon>
        <taxon>eudicotyledons</taxon>
        <taxon>Gunneridae</taxon>
        <taxon>Pentapetalae</taxon>
        <taxon>asterids</taxon>
        <taxon>lamiids</taxon>
        <taxon>Solanales</taxon>
        <taxon>Solanaceae</taxon>
        <taxon>Solanoideae</taxon>
        <taxon>Solaneae</taxon>
        <taxon>Solanum</taxon>
    </lineage>
</organism>
<evidence type="ECO:0000313" key="1">
    <source>
        <dbReference type="EMBL" id="WMV33391.1"/>
    </source>
</evidence>
<feature type="non-terminal residue" evidence="1">
    <location>
        <position position="1"/>
    </location>
</feature>
<accession>A0AAF0R162</accession>
<evidence type="ECO:0000313" key="2">
    <source>
        <dbReference type="Proteomes" id="UP001234989"/>
    </source>
</evidence>
<keyword evidence="2" id="KW-1185">Reference proteome</keyword>
<gene>
    <name evidence="1" type="ORF">MTR67_026776</name>
</gene>
<sequence>FKCNYDGASKGNLGPSSGPFSIRNGERNLMYAEVRRLFDGANLVGENILDGIWETPWGIVMEIKRIKMLMEDKEVYSKTNILKFSGIPTKARGIIITEKAKLPRFRIRRNQNGDFSNS</sequence>
<protein>
    <submittedName>
        <fullName evidence="1">Uncharacterized protein</fullName>
    </submittedName>
</protein>
<proteinExistence type="predicted"/>
<dbReference type="Proteomes" id="UP001234989">
    <property type="component" value="Chromosome 6"/>
</dbReference>